<dbReference type="GO" id="GO:0051082">
    <property type="term" value="F:unfolded protein binding"/>
    <property type="evidence" value="ECO:0007669"/>
    <property type="project" value="InterPro"/>
</dbReference>
<feature type="non-terminal residue" evidence="3">
    <location>
        <position position="106"/>
    </location>
</feature>
<gene>
    <name evidence="3" type="ORF">CALMAC_LOCUS16695</name>
</gene>
<dbReference type="InterPro" id="IPR020568">
    <property type="entry name" value="Ribosomal_Su5_D2-typ_SF"/>
</dbReference>
<dbReference type="PANTHER" id="PTHR11528">
    <property type="entry name" value="HEAT SHOCK PROTEIN 90 FAMILY MEMBER"/>
    <property type="match status" value="1"/>
</dbReference>
<organism evidence="3 4">
    <name type="scientific">Callosobruchus maculatus</name>
    <name type="common">Southern cowpea weevil</name>
    <name type="synonym">Pulse bruchid</name>
    <dbReference type="NCBI Taxonomy" id="64391"/>
    <lineage>
        <taxon>Eukaryota</taxon>
        <taxon>Metazoa</taxon>
        <taxon>Ecdysozoa</taxon>
        <taxon>Arthropoda</taxon>
        <taxon>Hexapoda</taxon>
        <taxon>Insecta</taxon>
        <taxon>Pterygota</taxon>
        <taxon>Neoptera</taxon>
        <taxon>Endopterygota</taxon>
        <taxon>Coleoptera</taxon>
        <taxon>Polyphaga</taxon>
        <taxon>Cucujiformia</taxon>
        <taxon>Chrysomeloidea</taxon>
        <taxon>Chrysomelidae</taxon>
        <taxon>Bruchinae</taxon>
        <taxon>Bruchini</taxon>
        <taxon>Callosobruchus</taxon>
    </lineage>
</organism>
<name>A0A653DDN1_CALMS</name>
<reference evidence="3 4" key="1">
    <citation type="submission" date="2019-01" db="EMBL/GenBank/DDBJ databases">
        <authorList>
            <person name="Sayadi A."/>
        </authorList>
    </citation>
    <scope>NUCLEOTIDE SEQUENCE [LARGE SCALE GENOMIC DNA]</scope>
</reference>
<dbReference type="GO" id="GO:0016887">
    <property type="term" value="F:ATP hydrolysis activity"/>
    <property type="evidence" value="ECO:0007669"/>
    <property type="project" value="InterPro"/>
</dbReference>
<accession>A0A653DDN1</accession>
<evidence type="ECO:0000313" key="4">
    <source>
        <dbReference type="Proteomes" id="UP000410492"/>
    </source>
</evidence>
<dbReference type="GO" id="GO:0140662">
    <property type="term" value="F:ATP-dependent protein folding chaperone"/>
    <property type="evidence" value="ECO:0007669"/>
    <property type="project" value="InterPro"/>
</dbReference>
<evidence type="ECO:0000256" key="1">
    <source>
        <dbReference type="ARBA" id="ARBA00008239"/>
    </source>
</evidence>
<protein>
    <submittedName>
        <fullName evidence="3">Uncharacterized protein</fullName>
    </submittedName>
</protein>
<keyword evidence="2" id="KW-0143">Chaperone</keyword>
<dbReference type="InterPro" id="IPR001404">
    <property type="entry name" value="Hsp90_fam"/>
</dbReference>
<evidence type="ECO:0000256" key="2">
    <source>
        <dbReference type="ARBA" id="ARBA00023186"/>
    </source>
</evidence>
<dbReference type="AlphaFoldDB" id="A0A653DDN1"/>
<sequence>MSRETESGVALYTKKILIKNRTDNILPKWLRFVKGVVDSEDIPLNLSRELLQNSTLINKLRGVLAGRVVKFLQDQMKKNAEEYENSIKIMVYLSKKGSSPIIINWK</sequence>
<keyword evidence="4" id="KW-1185">Reference proteome</keyword>
<dbReference type="OrthoDB" id="28737at2759"/>
<proteinExistence type="inferred from homology"/>
<dbReference type="EMBL" id="CAACVG010011540">
    <property type="protein sequence ID" value="VEN58302.1"/>
    <property type="molecule type" value="Genomic_DNA"/>
</dbReference>
<evidence type="ECO:0000313" key="3">
    <source>
        <dbReference type="EMBL" id="VEN58302.1"/>
    </source>
</evidence>
<comment type="similarity">
    <text evidence="1">Belongs to the heat shock protein 90 family.</text>
</comment>
<dbReference type="Gene3D" id="3.30.230.80">
    <property type="match status" value="1"/>
</dbReference>
<dbReference type="GO" id="GO:0005524">
    <property type="term" value="F:ATP binding"/>
    <property type="evidence" value="ECO:0007669"/>
    <property type="project" value="InterPro"/>
</dbReference>
<dbReference type="SUPFAM" id="SSF54211">
    <property type="entry name" value="Ribosomal protein S5 domain 2-like"/>
    <property type="match status" value="1"/>
</dbReference>
<dbReference type="Pfam" id="PF00183">
    <property type="entry name" value="HSP90"/>
    <property type="match status" value="1"/>
</dbReference>
<dbReference type="Proteomes" id="UP000410492">
    <property type="component" value="Unassembled WGS sequence"/>
</dbReference>